<proteinExistence type="predicted"/>
<accession>A0A087T823</accession>
<dbReference type="Proteomes" id="UP000054359">
    <property type="component" value="Unassembled WGS sequence"/>
</dbReference>
<sequence>EHRFIACLSLLNFFIGLGYLDLSAHFLNDIETNIYCSEEVEVLKFKLQLVKSKYNLHTGKFDEGLQLLQSVLSTSSEKCSKSWKMIQIEALVLQSQYLSVPRS</sequence>
<gene>
    <name evidence="2" type="ORF">X975_02994</name>
</gene>
<reference evidence="2 3" key="1">
    <citation type="submission" date="2013-11" db="EMBL/GenBank/DDBJ databases">
        <title>Genome sequencing of Stegodyphus mimosarum.</title>
        <authorList>
            <person name="Bechsgaard J."/>
        </authorList>
    </citation>
    <scope>NUCLEOTIDE SEQUENCE [LARGE SCALE GENOMIC DNA]</scope>
</reference>
<protein>
    <submittedName>
        <fullName evidence="2">Uncharacterized protein</fullName>
    </submittedName>
</protein>
<evidence type="ECO:0000313" key="2">
    <source>
        <dbReference type="EMBL" id="KFM61262.1"/>
    </source>
</evidence>
<dbReference type="EMBL" id="KK113885">
    <property type="protein sequence ID" value="KFM61262.1"/>
    <property type="molecule type" value="Genomic_DNA"/>
</dbReference>
<dbReference type="AlphaFoldDB" id="A0A087T823"/>
<name>A0A087T823_STEMI</name>
<feature type="chain" id="PRO_5001829383" evidence="1">
    <location>
        <begin position="21"/>
        <end position="103"/>
    </location>
</feature>
<feature type="signal peptide" evidence="1">
    <location>
        <begin position="1"/>
        <end position="20"/>
    </location>
</feature>
<feature type="non-terminal residue" evidence="2">
    <location>
        <position position="103"/>
    </location>
</feature>
<evidence type="ECO:0000256" key="1">
    <source>
        <dbReference type="SAM" id="SignalP"/>
    </source>
</evidence>
<keyword evidence="1" id="KW-0732">Signal</keyword>
<feature type="non-terminal residue" evidence="2">
    <location>
        <position position="1"/>
    </location>
</feature>
<organism evidence="2 3">
    <name type="scientific">Stegodyphus mimosarum</name>
    <name type="common">African social velvet spider</name>
    <dbReference type="NCBI Taxonomy" id="407821"/>
    <lineage>
        <taxon>Eukaryota</taxon>
        <taxon>Metazoa</taxon>
        <taxon>Ecdysozoa</taxon>
        <taxon>Arthropoda</taxon>
        <taxon>Chelicerata</taxon>
        <taxon>Arachnida</taxon>
        <taxon>Araneae</taxon>
        <taxon>Araneomorphae</taxon>
        <taxon>Entelegynae</taxon>
        <taxon>Eresoidea</taxon>
        <taxon>Eresidae</taxon>
        <taxon>Stegodyphus</taxon>
    </lineage>
</organism>
<evidence type="ECO:0000313" key="3">
    <source>
        <dbReference type="Proteomes" id="UP000054359"/>
    </source>
</evidence>
<keyword evidence="3" id="KW-1185">Reference proteome</keyword>